<dbReference type="GO" id="GO:0009279">
    <property type="term" value="C:cell outer membrane"/>
    <property type="evidence" value="ECO:0007669"/>
    <property type="project" value="UniProtKB-SubCell"/>
</dbReference>
<dbReference type="PANTHER" id="PTHR30069:SF29">
    <property type="entry name" value="HEMOGLOBIN AND HEMOGLOBIN-HAPTOGLOBIN-BINDING PROTEIN 1-RELATED"/>
    <property type="match status" value="1"/>
</dbReference>
<dbReference type="Gene3D" id="2.170.130.10">
    <property type="entry name" value="TonB-dependent receptor, plug domain"/>
    <property type="match status" value="1"/>
</dbReference>
<comment type="similarity">
    <text evidence="10 11">Belongs to the TonB-dependent receptor family.</text>
</comment>
<evidence type="ECO:0000256" key="1">
    <source>
        <dbReference type="ARBA" id="ARBA00004571"/>
    </source>
</evidence>
<dbReference type="InterPro" id="IPR012910">
    <property type="entry name" value="Plug_dom"/>
</dbReference>
<evidence type="ECO:0000256" key="10">
    <source>
        <dbReference type="PROSITE-ProRule" id="PRU01360"/>
    </source>
</evidence>
<dbReference type="InterPro" id="IPR000531">
    <property type="entry name" value="Beta-barrel_TonB"/>
</dbReference>
<dbReference type="InterPro" id="IPR036942">
    <property type="entry name" value="Beta-barrel_TonB_sf"/>
</dbReference>
<evidence type="ECO:0000256" key="12">
    <source>
        <dbReference type="SAM" id="SignalP"/>
    </source>
</evidence>
<dbReference type="AlphaFoldDB" id="A0A8J3DD16"/>
<dbReference type="SUPFAM" id="SSF56935">
    <property type="entry name" value="Porins"/>
    <property type="match status" value="1"/>
</dbReference>
<comment type="caution">
    <text evidence="15">The sequence shown here is derived from an EMBL/GenBank/DDBJ whole genome shotgun (WGS) entry which is preliminary data.</text>
</comment>
<evidence type="ECO:0000313" key="15">
    <source>
        <dbReference type="EMBL" id="GHB84340.1"/>
    </source>
</evidence>
<protein>
    <recommendedName>
        <fullName evidence="17">TonB-dependent receptor</fullName>
    </recommendedName>
</protein>
<evidence type="ECO:0000256" key="8">
    <source>
        <dbReference type="ARBA" id="ARBA00023170"/>
    </source>
</evidence>
<organism evidence="15 16">
    <name type="scientific">Persicitalea jodogahamensis</name>
    <dbReference type="NCBI Taxonomy" id="402147"/>
    <lineage>
        <taxon>Bacteria</taxon>
        <taxon>Pseudomonadati</taxon>
        <taxon>Bacteroidota</taxon>
        <taxon>Cytophagia</taxon>
        <taxon>Cytophagales</taxon>
        <taxon>Spirosomataceae</taxon>
        <taxon>Persicitalea</taxon>
    </lineage>
</organism>
<reference evidence="15 16" key="1">
    <citation type="journal article" date="2014" name="Int. J. Syst. Evol. Microbiol.">
        <title>Complete genome sequence of Corynebacterium casei LMG S-19264T (=DSM 44701T), isolated from a smear-ripened cheese.</title>
        <authorList>
            <consortium name="US DOE Joint Genome Institute (JGI-PGF)"/>
            <person name="Walter F."/>
            <person name="Albersmeier A."/>
            <person name="Kalinowski J."/>
            <person name="Ruckert C."/>
        </authorList>
    </citation>
    <scope>NUCLEOTIDE SEQUENCE [LARGE SCALE GENOMIC DNA]</scope>
    <source>
        <strain evidence="15 16">KCTC 12866</strain>
    </source>
</reference>
<accession>A0A8J3DD16</accession>
<keyword evidence="6 11" id="KW-0798">TonB box</keyword>
<evidence type="ECO:0000259" key="13">
    <source>
        <dbReference type="Pfam" id="PF00593"/>
    </source>
</evidence>
<comment type="subcellular location">
    <subcellularLocation>
        <location evidence="1 10">Cell outer membrane</location>
        <topology evidence="1 10">Multi-pass membrane protein</topology>
    </subcellularLocation>
</comment>
<keyword evidence="4 10" id="KW-0812">Transmembrane</keyword>
<evidence type="ECO:0000256" key="6">
    <source>
        <dbReference type="ARBA" id="ARBA00023077"/>
    </source>
</evidence>
<dbReference type="CDD" id="cd01347">
    <property type="entry name" value="ligand_gated_channel"/>
    <property type="match status" value="1"/>
</dbReference>
<dbReference type="PANTHER" id="PTHR30069">
    <property type="entry name" value="TONB-DEPENDENT OUTER MEMBRANE RECEPTOR"/>
    <property type="match status" value="1"/>
</dbReference>
<dbReference type="PROSITE" id="PS01156">
    <property type="entry name" value="TONB_DEPENDENT_REC_2"/>
    <property type="match status" value="1"/>
</dbReference>
<proteinExistence type="inferred from homology"/>
<dbReference type="Proteomes" id="UP000598271">
    <property type="component" value="Unassembled WGS sequence"/>
</dbReference>
<dbReference type="EMBL" id="BMXF01000005">
    <property type="protein sequence ID" value="GHB84340.1"/>
    <property type="molecule type" value="Genomic_DNA"/>
</dbReference>
<evidence type="ECO:0000313" key="16">
    <source>
        <dbReference type="Proteomes" id="UP000598271"/>
    </source>
</evidence>
<evidence type="ECO:0008006" key="17">
    <source>
        <dbReference type="Google" id="ProtNLM"/>
    </source>
</evidence>
<dbReference type="RefSeq" id="WP_189567533.1">
    <property type="nucleotide sequence ID" value="NZ_BMXF01000005.1"/>
</dbReference>
<dbReference type="Pfam" id="PF00593">
    <property type="entry name" value="TonB_dep_Rec_b-barrel"/>
    <property type="match status" value="1"/>
</dbReference>
<feature type="domain" description="TonB-dependent receptor-like beta-barrel" evidence="13">
    <location>
        <begin position="276"/>
        <end position="706"/>
    </location>
</feature>
<evidence type="ECO:0000256" key="9">
    <source>
        <dbReference type="ARBA" id="ARBA00023237"/>
    </source>
</evidence>
<dbReference type="GO" id="GO:0044718">
    <property type="term" value="P:siderophore transmembrane transport"/>
    <property type="evidence" value="ECO:0007669"/>
    <property type="project" value="TreeGrafter"/>
</dbReference>
<feature type="signal peptide" evidence="12">
    <location>
        <begin position="1"/>
        <end position="21"/>
    </location>
</feature>
<keyword evidence="7 10" id="KW-0472">Membrane</keyword>
<keyword evidence="8" id="KW-0675">Receptor</keyword>
<dbReference type="Gene3D" id="2.40.170.20">
    <property type="entry name" value="TonB-dependent receptor, beta-barrel domain"/>
    <property type="match status" value="1"/>
</dbReference>
<keyword evidence="9 10" id="KW-0998">Cell outer membrane</keyword>
<dbReference type="InterPro" id="IPR039426">
    <property type="entry name" value="TonB-dep_rcpt-like"/>
</dbReference>
<feature type="domain" description="TonB-dependent receptor plug" evidence="14">
    <location>
        <begin position="45"/>
        <end position="152"/>
    </location>
</feature>
<evidence type="ECO:0000256" key="3">
    <source>
        <dbReference type="ARBA" id="ARBA00022452"/>
    </source>
</evidence>
<dbReference type="PROSITE" id="PS52016">
    <property type="entry name" value="TONB_DEPENDENT_REC_3"/>
    <property type="match status" value="1"/>
</dbReference>
<evidence type="ECO:0000256" key="2">
    <source>
        <dbReference type="ARBA" id="ARBA00022448"/>
    </source>
</evidence>
<dbReference type="InterPro" id="IPR037066">
    <property type="entry name" value="Plug_dom_sf"/>
</dbReference>
<evidence type="ECO:0000256" key="11">
    <source>
        <dbReference type="RuleBase" id="RU003357"/>
    </source>
</evidence>
<dbReference type="GO" id="GO:0015344">
    <property type="term" value="F:siderophore uptake transmembrane transporter activity"/>
    <property type="evidence" value="ECO:0007669"/>
    <property type="project" value="TreeGrafter"/>
</dbReference>
<keyword evidence="3 10" id="KW-1134">Transmembrane beta strand</keyword>
<gene>
    <name evidence="15" type="ORF">GCM10007390_44480</name>
</gene>
<evidence type="ECO:0000256" key="5">
    <source>
        <dbReference type="ARBA" id="ARBA00022729"/>
    </source>
</evidence>
<evidence type="ECO:0000256" key="7">
    <source>
        <dbReference type="ARBA" id="ARBA00023136"/>
    </source>
</evidence>
<name>A0A8J3DD16_9BACT</name>
<dbReference type="Pfam" id="PF07715">
    <property type="entry name" value="Plug"/>
    <property type="match status" value="1"/>
</dbReference>
<feature type="chain" id="PRO_5035228915" description="TonB-dependent receptor" evidence="12">
    <location>
        <begin position="22"/>
        <end position="733"/>
    </location>
</feature>
<evidence type="ECO:0000259" key="14">
    <source>
        <dbReference type="Pfam" id="PF07715"/>
    </source>
</evidence>
<sequence length="733" mass="81980">MLKIVLGYATISLIFSASALAQSAATDTLQLNEVVVSASKFGELKRNVPYQIEQVKRSDIAFRNAQTSADVLTQSGQVFVQKSQAGGGSPVLRGFEANRILLVVDGVRLNNAIFRGGHLQNVLRIDQNMLDQLEILYGPNSVVYGSDALGGVLHFKTRMPELSDQPSTLFKTSILTRYASANNEWTTNATVNIGREKWASLTGFTASDFGDLRQGANRRDAYPDFGKRPDYVTQENGKDVIKQNDKPNVQVGTGYKQYDFIQKFRFQPSARVQHILNLQYSTTTDVPRYDRLTQVRNGKLRYGDWYYGPEKRFLASYQLTLTGEKYYDEMQVTAAYQNIGESRHSRSLNSTQLKSQNENVKVYSLNADAQKRLGAHTLRYGLEYIHNDVDSRATFTNITTGSQTSADTRYPDGGSSMDWLAAYATDQWSLSDQWILNGGVRLNQVNLKASFVSKEFFPFPFEDAGQNSTAVTGNLGLVWLPSRTSKVSLLGSTGFRAPNVDDLGKVFDSQPGLVVIPNPDLKPEYSYNTEVSVEQWFGKVLKFNGTIYHSWLRDALVLTPYTFNGRDSIDYNGQLSRVTANQNQQRAYVQGVSVELNAYPAANWRLQAIYNKTKGRVLEDNGSKSPLDHIPPSYGKVSVQWQRKQWRAEAFSLYNGWKRIADYRLNAEDNESGATPEGMPAWYTLNVRASYQITSSLTIQASVENITDANYRTFASGVSAAGRSFIVALRGNF</sequence>
<evidence type="ECO:0000256" key="4">
    <source>
        <dbReference type="ARBA" id="ARBA00022692"/>
    </source>
</evidence>
<keyword evidence="16" id="KW-1185">Reference proteome</keyword>
<dbReference type="InterPro" id="IPR010917">
    <property type="entry name" value="TonB_rcpt_CS"/>
</dbReference>
<keyword evidence="2 10" id="KW-0813">Transport</keyword>
<keyword evidence="5 12" id="KW-0732">Signal</keyword>